<organism evidence="2 3">
    <name type="scientific">Favolaschia claudopus</name>
    <dbReference type="NCBI Taxonomy" id="2862362"/>
    <lineage>
        <taxon>Eukaryota</taxon>
        <taxon>Fungi</taxon>
        <taxon>Dikarya</taxon>
        <taxon>Basidiomycota</taxon>
        <taxon>Agaricomycotina</taxon>
        <taxon>Agaricomycetes</taxon>
        <taxon>Agaricomycetidae</taxon>
        <taxon>Agaricales</taxon>
        <taxon>Marasmiineae</taxon>
        <taxon>Mycenaceae</taxon>
        <taxon>Favolaschia</taxon>
    </lineage>
</organism>
<reference evidence="2 3" key="1">
    <citation type="journal article" date="2024" name="J Genomics">
        <title>Draft genome sequencing and assembly of Favolaschia claudopus CIRM-BRFM 2984 isolated from oak limbs.</title>
        <authorList>
            <person name="Navarro D."/>
            <person name="Drula E."/>
            <person name="Chaduli D."/>
            <person name="Cazenave R."/>
            <person name="Ahrendt S."/>
            <person name="Wang J."/>
            <person name="Lipzen A."/>
            <person name="Daum C."/>
            <person name="Barry K."/>
            <person name="Grigoriev I.V."/>
            <person name="Favel A."/>
            <person name="Rosso M.N."/>
            <person name="Martin F."/>
        </authorList>
    </citation>
    <scope>NUCLEOTIDE SEQUENCE [LARGE SCALE GENOMIC DNA]</scope>
    <source>
        <strain evidence="2 3">CIRM-BRFM 2984</strain>
    </source>
</reference>
<dbReference type="Pfam" id="PF00855">
    <property type="entry name" value="PWWP"/>
    <property type="match status" value="1"/>
</dbReference>
<dbReference type="SMART" id="SM00293">
    <property type="entry name" value="PWWP"/>
    <property type="match status" value="1"/>
</dbReference>
<dbReference type="SUPFAM" id="SSF63748">
    <property type="entry name" value="Tudor/PWWP/MBT"/>
    <property type="match status" value="1"/>
</dbReference>
<dbReference type="InterPro" id="IPR000313">
    <property type="entry name" value="PWWP_dom"/>
</dbReference>
<gene>
    <name evidence="2" type="ORF">R3P38DRAFT_3049884</name>
</gene>
<proteinExistence type="predicted"/>
<protein>
    <recommendedName>
        <fullName evidence="1">PWWP domain-containing protein</fullName>
    </recommendedName>
</protein>
<evidence type="ECO:0000313" key="3">
    <source>
        <dbReference type="Proteomes" id="UP001362999"/>
    </source>
</evidence>
<dbReference type="PROSITE" id="PS50812">
    <property type="entry name" value="PWWP"/>
    <property type="match status" value="1"/>
</dbReference>
<evidence type="ECO:0000313" key="2">
    <source>
        <dbReference type="EMBL" id="KAK7001082.1"/>
    </source>
</evidence>
<dbReference type="AlphaFoldDB" id="A0AAW0A5I0"/>
<keyword evidence="3" id="KW-1185">Reference proteome</keyword>
<dbReference type="Proteomes" id="UP001362999">
    <property type="component" value="Unassembled WGS sequence"/>
</dbReference>
<accession>A0AAW0A5I0</accession>
<name>A0AAW0A5I0_9AGAR</name>
<comment type="caution">
    <text evidence="2">The sequence shown here is derived from an EMBL/GenBank/DDBJ whole genome shotgun (WGS) entry which is preliminary data.</text>
</comment>
<evidence type="ECO:0000259" key="1">
    <source>
        <dbReference type="PROSITE" id="PS50812"/>
    </source>
</evidence>
<feature type="domain" description="PWWP" evidence="1">
    <location>
        <begin position="10"/>
        <end position="72"/>
    </location>
</feature>
<sequence length="189" mass="21876">MDLARNPIVPGDFVLAKLKGYPSWPAMVVFPETLPEQVACARHCAASHAVMFYPDCDFAWVETAQIQLIRARLLEKTNLVNKRKKLQQGYKAAHQALLQQIRTRRWRFQLQRAFLDTQVPSMENIVCADRTLTKIEEKHVDITEHDLIASSILHKELCRLPPASVIGDDHYRFRLCAMKLVEQWLKRVT</sequence>
<dbReference type="EMBL" id="JAWWNJ010000084">
    <property type="protein sequence ID" value="KAK7001082.1"/>
    <property type="molecule type" value="Genomic_DNA"/>
</dbReference>
<dbReference type="Gene3D" id="2.30.30.140">
    <property type="match status" value="1"/>
</dbReference>